<feature type="domain" description="ThuA-like" evidence="5">
    <location>
        <begin position="27"/>
        <end position="231"/>
    </location>
</feature>
<reference evidence="6 7" key="1">
    <citation type="journal article" date="2024" name="Appl. Environ. Microbiol.">
        <title>Pontiella agarivorans sp. nov., a novel marine anaerobic bacterium capable of degrading macroalgal polysaccharides and fixing nitrogen.</title>
        <authorList>
            <person name="Liu N."/>
            <person name="Kivenson V."/>
            <person name="Peng X."/>
            <person name="Cui Z."/>
            <person name="Lankiewicz T.S."/>
            <person name="Gosselin K.M."/>
            <person name="English C.J."/>
            <person name="Blair E.M."/>
            <person name="O'Malley M.A."/>
            <person name="Valentine D.L."/>
        </authorList>
    </citation>
    <scope>NUCLEOTIDE SEQUENCE [LARGE SCALE GENOMIC DNA]</scope>
    <source>
        <strain evidence="6 7">NLcol2</strain>
    </source>
</reference>
<feature type="repeat" description="ANK" evidence="3">
    <location>
        <begin position="283"/>
        <end position="315"/>
    </location>
</feature>
<proteinExistence type="predicted"/>
<evidence type="ECO:0000256" key="4">
    <source>
        <dbReference type="SAM" id="SignalP"/>
    </source>
</evidence>
<dbReference type="PANTHER" id="PTHR24171">
    <property type="entry name" value="ANKYRIN REPEAT DOMAIN-CONTAINING PROTEIN 39-RELATED"/>
    <property type="match status" value="1"/>
</dbReference>
<dbReference type="Pfam" id="PF13637">
    <property type="entry name" value="Ank_4"/>
    <property type="match status" value="1"/>
</dbReference>
<protein>
    <submittedName>
        <fullName evidence="6">Ankyrin repeat domain-containing protein</fullName>
    </submittedName>
</protein>
<dbReference type="InterPro" id="IPR002110">
    <property type="entry name" value="Ankyrin_rpt"/>
</dbReference>
<feature type="repeat" description="ANK" evidence="3">
    <location>
        <begin position="349"/>
        <end position="381"/>
    </location>
</feature>
<dbReference type="Pfam" id="PF06283">
    <property type="entry name" value="ThuA"/>
    <property type="match status" value="1"/>
</dbReference>
<feature type="repeat" description="ANK" evidence="3">
    <location>
        <begin position="316"/>
        <end position="348"/>
    </location>
</feature>
<dbReference type="InterPro" id="IPR036770">
    <property type="entry name" value="Ankyrin_rpt-contain_sf"/>
</dbReference>
<evidence type="ECO:0000256" key="1">
    <source>
        <dbReference type="ARBA" id="ARBA00022737"/>
    </source>
</evidence>
<dbReference type="SUPFAM" id="SSF48403">
    <property type="entry name" value="Ankyrin repeat"/>
    <property type="match status" value="1"/>
</dbReference>
<evidence type="ECO:0000313" key="7">
    <source>
        <dbReference type="Proteomes" id="UP001290861"/>
    </source>
</evidence>
<evidence type="ECO:0000256" key="3">
    <source>
        <dbReference type="PROSITE-ProRule" id="PRU00023"/>
    </source>
</evidence>
<dbReference type="SUPFAM" id="SSF52317">
    <property type="entry name" value="Class I glutamine amidotransferase-like"/>
    <property type="match status" value="1"/>
</dbReference>
<dbReference type="PROSITE" id="PS50297">
    <property type="entry name" value="ANK_REP_REGION"/>
    <property type="match status" value="4"/>
</dbReference>
<dbReference type="EMBL" id="JARVCO010000006">
    <property type="protein sequence ID" value="MDZ8117939.1"/>
    <property type="molecule type" value="Genomic_DNA"/>
</dbReference>
<dbReference type="RefSeq" id="WP_322607739.1">
    <property type="nucleotide sequence ID" value="NZ_JARVCO010000006.1"/>
</dbReference>
<dbReference type="SMART" id="SM00248">
    <property type="entry name" value="ANK"/>
    <property type="match status" value="4"/>
</dbReference>
<dbReference type="Proteomes" id="UP001290861">
    <property type="component" value="Unassembled WGS sequence"/>
</dbReference>
<dbReference type="Gene3D" id="1.25.40.20">
    <property type="entry name" value="Ankyrin repeat-containing domain"/>
    <property type="match status" value="2"/>
</dbReference>
<sequence>MKLYILMAGMVLAGAVVAGSQKQVLLVAGKSSHGQGEHEYPAGADLLAKALNDSGLPIRASVCAEKWPAAGQLDAADSLVLYCDGNDDHLAIGHEGDLLKVSNAGTGLVVLHYALDGTEGLLDETLMKVVGGCYHDTESANPLWTVKDPFFAAGHPITRGLKPYELKDEWYFNLRFGDVFPVMMAKPPMEEKVHTLAWTFGDNAFGFTGGHFHSSWGEPNFRKMVLNAIVWSAGLTVPDAGVESVDPILVKNKTILHAIAKGDPVDVRNHVLLGADVNQKNNQGWTPLHFATVRGKTACAEVLVAKGAALDERTGTLKTPLHLAADRGYLEIVRLLVDSGADLNARDDEGWTPLHYAAEKDRVDVAAYLVEQGAEVNAISQRGGTPLIEASASASPEMVHLLLDFGADQSIAATNGMTALDYALELGNEAAEQILK</sequence>
<keyword evidence="1" id="KW-0677">Repeat</keyword>
<feature type="repeat" description="ANK" evidence="3">
    <location>
        <begin position="382"/>
        <end position="414"/>
    </location>
</feature>
<gene>
    <name evidence="6" type="ORF">P9H32_04805</name>
</gene>
<feature type="chain" id="PRO_5045568519" evidence="4">
    <location>
        <begin position="19"/>
        <end position="436"/>
    </location>
</feature>
<name>A0ABU5MUP3_9BACT</name>
<keyword evidence="2 3" id="KW-0040">ANK repeat</keyword>
<evidence type="ECO:0000259" key="5">
    <source>
        <dbReference type="Pfam" id="PF06283"/>
    </source>
</evidence>
<dbReference type="InterPro" id="IPR029062">
    <property type="entry name" value="Class_I_gatase-like"/>
</dbReference>
<dbReference type="PRINTS" id="PR01415">
    <property type="entry name" value="ANKYRIN"/>
</dbReference>
<dbReference type="PANTHER" id="PTHR24171:SF9">
    <property type="entry name" value="ANKYRIN REPEAT DOMAIN-CONTAINING PROTEIN 39"/>
    <property type="match status" value="1"/>
</dbReference>
<dbReference type="InterPro" id="IPR029010">
    <property type="entry name" value="ThuA-like"/>
</dbReference>
<dbReference type="Pfam" id="PF12796">
    <property type="entry name" value="Ank_2"/>
    <property type="match status" value="1"/>
</dbReference>
<feature type="signal peptide" evidence="4">
    <location>
        <begin position="1"/>
        <end position="18"/>
    </location>
</feature>
<keyword evidence="4" id="KW-0732">Signal</keyword>
<organism evidence="6 7">
    <name type="scientific">Pontiella agarivorans</name>
    <dbReference type="NCBI Taxonomy" id="3038953"/>
    <lineage>
        <taxon>Bacteria</taxon>
        <taxon>Pseudomonadati</taxon>
        <taxon>Kiritimatiellota</taxon>
        <taxon>Kiritimatiellia</taxon>
        <taxon>Kiritimatiellales</taxon>
        <taxon>Pontiellaceae</taxon>
        <taxon>Pontiella</taxon>
    </lineage>
</organism>
<accession>A0ABU5MUP3</accession>
<dbReference type="Gene3D" id="3.40.50.880">
    <property type="match status" value="1"/>
</dbReference>
<evidence type="ECO:0000313" key="6">
    <source>
        <dbReference type="EMBL" id="MDZ8117939.1"/>
    </source>
</evidence>
<comment type="caution">
    <text evidence="6">The sequence shown here is derived from an EMBL/GenBank/DDBJ whole genome shotgun (WGS) entry which is preliminary data.</text>
</comment>
<evidence type="ECO:0000256" key="2">
    <source>
        <dbReference type="ARBA" id="ARBA00023043"/>
    </source>
</evidence>
<keyword evidence="7" id="KW-1185">Reference proteome</keyword>
<dbReference type="PROSITE" id="PS50088">
    <property type="entry name" value="ANK_REPEAT"/>
    <property type="match status" value="4"/>
</dbReference>